<evidence type="ECO:0000313" key="3">
    <source>
        <dbReference type="Proteomes" id="UP000290288"/>
    </source>
</evidence>
<accession>A0A4Q2DIQ4</accession>
<feature type="region of interest" description="Disordered" evidence="1">
    <location>
        <begin position="274"/>
        <end position="301"/>
    </location>
</feature>
<dbReference type="STRING" id="2316362.A0A4Q2DIQ4"/>
<organism evidence="2 3">
    <name type="scientific">Candolleomyces aberdarensis</name>
    <dbReference type="NCBI Taxonomy" id="2316362"/>
    <lineage>
        <taxon>Eukaryota</taxon>
        <taxon>Fungi</taxon>
        <taxon>Dikarya</taxon>
        <taxon>Basidiomycota</taxon>
        <taxon>Agaricomycotina</taxon>
        <taxon>Agaricomycetes</taxon>
        <taxon>Agaricomycetidae</taxon>
        <taxon>Agaricales</taxon>
        <taxon>Agaricineae</taxon>
        <taxon>Psathyrellaceae</taxon>
        <taxon>Candolleomyces</taxon>
    </lineage>
</organism>
<proteinExistence type="predicted"/>
<dbReference type="AlphaFoldDB" id="A0A4Q2DIQ4"/>
<reference evidence="2 3" key="1">
    <citation type="submission" date="2019-01" db="EMBL/GenBank/DDBJ databases">
        <title>Draft genome sequence of Psathyrella aberdarensis IHI B618.</title>
        <authorList>
            <person name="Buettner E."/>
            <person name="Kellner H."/>
        </authorList>
    </citation>
    <scope>NUCLEOTIDE SEQUENCE [LARGE SCALE GENOMIC DNA]</scope>
    <source>
        <strain evidence="2 3">IHI B618</strain>
    </source>
</reference>
<gene>
    <name evidence="2" type="ORF">EST38_g7319</name>
</gene>
<evidence type="ECO:0000313" key="2">
    <source>
        <dbReference type="EMBL" id="RXW18525.1"/>
    </source>
</evidence>
<dbReference type="OrthoDB" id="2919606at2759"/>
<name>A0A4Q2DIQ4_9AGAR</name>
<sequence length="536" mass="61220">MAPYQITFESLPDEIAHEIFINCLDALDGLEIEASEKIAKGSLLSKYPVVLTSICKYWTYLALTCPRLWATIPVMIDHPSLPEYTPPLPVVEKWIERSSSLPLTFSIKQCGQGGDQYKGPYEPKPKRVLEMFIPHHLRWKRVFLFPGRSSTGLNLLKNSSSGLMAYPELRQIILRNKSWNYSEIEDDAASLVHLLKHAPCLVSININLASPSSRAMSSEDFRRCYVDPIQAAIPWDRLEELLFPTETFTPLRVLEILRRGCAKLRSATFHLARGSNEEDEEDDDDDYPHNPYQFQQQHSRARGPEYPLAYHDCLETLRLIPVLIDEPKIILKHATLPKLRDLTLYVPYELHDNQEAWKEKGMVDEFKNFVRRSRCALEELHYISISANSLYPPPFLECLSSVSTSLQVLSLQTYNADALMKVLTVRGQRPNDNKALCPNLHSIKLISWKYGGHGLLADMVESRWNPSSEMRIAKLRSVNAGFTFNDFPFEDQFEPAPDPSLLTGDVQRLQALNRDGSGRKIGLTVYKNNIVTEYVK</sequence>
<protein>
    <recommendedName>
        <fullName evidence="4">F-box domain-containing protein</fullName>
    </recommendedName>
</protein>
<feature type="compositionally biased region" description="Acidic residues" evidence="1">
    <location>
        <begin position="277"/>
        <end position="286"/>
    </location>
</feature>
<evidence type="ECO:0000256" key="1">
    <source>
        <dbReference type="SAM" id="MobiDB-lite"/>
    </source>
</evidence>
<keyword evidence="3" id="KW-1185">Reference proteome</keyword>
<evidence type="ECO:0008006" key="4">
    <source>
        <dbReference type="Google" id="ProtNLM"/>
    </source>
</evidence>
<comment type="caution">
    <text evidence="2">The sequence shown here is derived from an EMBL/GenBank/DDBJ whole genome shotgun (WGS) entry which is preliminary data.</text>
</comment>
<dbReference type="Proteomes" id="UP000290288">
    <property type="component" value="Unassembled WGS sequence"/>
</dbReference>
<dbReference type="EMBL" id="SDEE01000260">
    <property type="protein sequence ID" value="RXW18525.1"/>
    <property type="molecule type" value="Genomic_DNA"/>
</dbReference>